<dbReference type="STRING" id="204536.SULAZ_1534"/>
<dbReference type="EMBL" id="CP001229">
    <property type="protein sequence ID" value="ACN98274.1"/>
    <property type="molecule type" value="Genomic_DNA"/>
</dbReference>
<keyword evidence="2 3" id="KW-0694">RNA-binding</keyword>
<dbReference type="NCBIfam" id="NF003843">
    <property type="entry name" value="PRK05422.1"/>
    <property type="match status" value="1"/>
</dbReference>
<dbReference type="GO" id="GO:0070930">
    <property type="term" value="P:trans-translation-dependent protein tagging"/>
    <property type="evidence" value="ECO:0007669"/>
    <property type="project" value="TreeGrafter"/>
</dbReference>
<comment type="subcellular location">
    <subcellularLocation>
        <location evidence="3">Cytoplasm</location>
    </subcellularLocation>
    <text evidence="3">The tmRNA-SmpB complex associates with stalled 70S ribosomes.</text>
</comment>
<dbReference type="SUPFAM" id="SSF74982">
    <property type="entry name" value="Small protein B (SmpB)"/>
    <property type="match status" value="1"/>
</dbReference>
<sequence>MSVKVVATNKKAFHDYNILEKYEAGIVLTGSEVKSLREGACNLKDSFVIIEDGEAWLYNCYIAPYKPAHKLGHDPYRKRKLLLHKREILRLMGKVKEKGLTIVPLQVYFKNGKAKVEIALAKGKVKYEKREDIKEKETRREIEKQFKGKLKL</sequence>
<dbReference type="Gene3D" id="2.40.280.10">
    <property type="match status" value="1"/>
</dbReference>
<dbReference type="HAMAP" id="MF_00023">
    <property type="entry name" value="SmpB"/>
    <property type="match status" value="1"/>
</dbReference>
<evidence type="ECO:0000313" key="5">
    <source>
        <dbReference type="Proteomes" id="UP000001369"/>
    </source>
</evidence>
<dbReference type="OrthoDB" id="9805462at2"/>
<accession>C1DWL2</accession>
<name>C1DWL2_SULAA</name>
<dbReference type="Pfam" id="PF01668">
    <property type="entry name" value="SmpB"/>
    <property type="match status" value="1"/>
</dbReference>
<dbReference type="PANTHER" id="PTHR30308:SF2">
    <property type="entry name" value="SSRA-BINDING PROTEIN"/>
    <property type="match status" value="1"/>
</dbReference>
<dbReference type="PANTHER" id="PTHR30308">
    <property type="entry name" value="TMRNA-BINDING COMPONENT OF TRANS-TRANSLATION TAGGING COMPLEX"/>
    <property type="match status" value="1"/>
</dbReference>
<evidence type="ECO:0000313" key="4">
    <source>
        <dbReference type="EMBL" id="ACN98274.1"/>
    </source>
</evidence>
<dbReference type="InterPro" id="IPR000037">
    <property type="entry name" value="SsrA-bd_prot"/>
</dbReference>
<dbReference type="PROSITE" id="PS01317">
    <property type="entry name" value="SSRP"/>
    <property type="match status" value="1"/>
</dbReference>
<organism evidence="4 5">
    <name type="scientific">Sulfurihydrogenibium azorense (strain DSM 15241 / OCM 825 / Az-Fu1)</name>
    <dbReference type="NCBI Taxonomy" id="204536"/>
    <lineage>
        <taxon>Bacteria</taxon>
        <taxon>Pseudomonadati</taxon>
        <taxon>Aquificota</taxon>
        <taxon>Aquificia</taxon>
        <taxon>Aquificales</taxon>
        <taxon>Hydrogenothermaceae</taxon>
        <taxon>Sulfurihydrogenibium</taxon>
    </lineage>
</organism>
<comment type="similarity">
    <text evidence="3">Belongs to the SmpB family.</text>
</comment>
<dbReference type="GO" id="GO:0003723">
    <property type="term" value="F:RNA binding"/>
    <property type="evidence" value="ECO:0007669"/>
    <property type="project" value="UniProtKB-UniRule"/>
</dbReference>
<dbReference type="NCBIfam" id="TIGR00086">
    <property type="entry name" value="smpB"/>
    <property type="match status" value="1"/>
</dbReference>
<dbReference type="GO" id="GO:0005829">
    <property type="term" value="C:cytosol"/>
    <property type="evidence" value="ECO:0007669"/>
    <property type="project" value="TreeGrafter"/>
</dbReference>
<keyword evidence="5" id="KW-1185">Reference proteome</keyword>
<gene>
    <name evidence="3 4" type="primary">smpB</name>
    <name evidence="4" type="ordered locus">SULAZ_1534</name>
</gene>
<dbReference type="InterPro" id="IPR023620">
    <property type="entry name" value="SmpB"/>
</dbReference>
<dbReference type="InterPro" id="IPR020081">
    <property type="entry name" value="SsrA-bd_prot_CS"/>
</dbReference>
<dbReference type="eggNOG" id="COG0691">
    <property type="taxonomic scope" value="Bacteria"/>
</dbReference>
<dbReference type="AlphaFoldDB" id="C1DWL2"/>
<evidence type="ECO:0000256" key="3">
    <source>
        <dbReference type="HAMAP-Rule" id="MF_00023"/>
    </source>
</evidence>
<comment type="function">
    <text evidence="3">Required for rescue of stalled ribosomes mediated by trans-translation. Binds to transfer-messenger RNA (tmRNA), required for stable association of tmRNA with ribosomes. tmRNA and SmpB together mimic tRNA shape, replacing the anticodon stem-loop with SmpB. tmRNA is encoded by the ssrA gene; the 2 termini fold to resemble tRNA(Ala) and it encodes a 'tag peptide', a short internal open reading frame. During trans-translation Ala-aminoacylated tmRNA acts like a tRNA, entering the A-site of stalled ribosomes, displacing the stalled mRNA. The ribosome then switches to translate the ORF on the tmRNA; the nascent peptide is terminated with the 'tag peptide' encoded by the tmRNA and targeted for degradation. The ribosome is freed to recommence translation, which seems to be the essential function of trans-translation.</text>
</comment>
<evidence type="ECO:0000256" key="2">
    <source>
        <dbReference type="ARBA" id="ARBA00022884"/>
    </source>
</evidence>
<reference evidence="4 5" key="1">
    <citation type="journal article" date="2009" name="J. Bacteriol.">
        <title>Complete and draft genome sequences of six members of the Aquificales.</title>
        <authorList>
            <person name="Reysenbach A.L."/>
            <person name="Hamamura N."/>
            <person name="Podar M."/>
            <person name="Griffiths E."/>
            <person name="Ferreira S."/>
            <person name="Hochstein R."/>
            <person name="Heidelberg J."/>
            <person name="Johnson J."/>
            <person name="Mead D."/>
            <person name="Pohorille A."/>
            <person name="Sarmiento M."/>
            <person name="Schweighofer K."/>
            <person name="Seshadri R."/>
            <person name="Voytek M.A."/>
        </authorList>
    </citation>
    <scope>NUCLEOTIDE SEQUENCE [LARGE SCALE GENOMIC DNA]</scope>
    <source>
        <strain evidence="5">Az-Fu1 / DSM 15241 / OCM 825</strain>
    </source>
</reference>
<dbReference type="CDD" id="cd09294">
    <property type="entry name" value="SmpB"/>
    <property type="match status" value="1"/>
</dbReference>
<protein>
    <recommendedName>
        <fullName evidence="3">SsrA-binding protein</fullName>
    </recommendedName>
    <alternativeName>
        <fullName evidence="3">Small protein B</fullName>
    </alternativeName>
</protein>
<evidence type="ECO:0000256" key="1">
    <source>
        <dbReference type="ARBA" id="ARBA00022490"/>
    </source>
</evidence>
<dbReference type="KEGG" id="saf:SULAZ_1534"/>
<dbReference type="GO" id="GO:0070929">
    <property type="term" value="P:trans-translation"/>
    <property type="evidence" value="ECO:0007669"/>
    <property type="project" value="UniProtKB-UniRule"/>
</dbReference>
<keyword evidence="1 3" id="KW-0963">Cytoplasm</keyword>
<dbReference type="Proteomes" id="UP000001369">
    <property type="component" value="Chromosome"/>
</dbReference>
<dbReference type="RefSeq" id="WP_012673599.1">
    <property type="nucleotide sequence ID" value="NC_012438.1"/>
</dbReference>
<dbReference type="HOGENOM" id="CLU_108953_0_1_0"/>
<proteinExistence type="inferred from homology"/>